<dbReference type="KEGG" id="ppsc:EHS13_10200"/>
<dbReference type="GO" id="GO:0003700">
    <property type="term" value="F:DNA-binding transcription factor activity"/>
    <property type="evidence" value="ECO:0007669"/>
    <property type="project" value="InterPro"/>
</dbReference>
<dbReference type="GO" id="GO:0043565">
    <property type="term" value="F:sequence-specific DNA binding"/>
    <property type="evidence" value="ECO:0007669"/>
    <property type="project" value="InterPro"/>
</dbReference>
<dbReference type="PROSITE" id="PS01124">
    <property type="entry name" value="HTH_ARAC_FAMILY_2"/>
    <property type="match status" value="1"/>
</dbReference>
<evidence type="ECO:0000259" key="4">
    <source>
        <dbReference type="PROSITE" id="PS01124"/>
    </source>
</evidence>
<organism evidence="5 6">
    <name type="scientific">Paenibacillus psychroresistens</name>
    <dbReference type="NCBI Taxonomy" id="1778678"/>
    <lineage>
        <taxon>Bacteria</taxon>
        <taxon>Bacillati</taxon>
        <taxon>Bacillota</taxon>
        <taxon>Bacilli</taxon>
        <taxon>Bacillales</taxon>
        <taxon>Paenibacillaceae</taxon>
        <taxon>Paenibacillus</taxon>
    </lineage>
</organism>
<evidence type="ECO:0000256" key="3">
    <source>
        <dbReference type="ARBA" id="ARBA00023163"/>
    </source>
</evidence>
<reference evidence="6" key="1">
    <citation type="submission" date="2018-11" db="EMBL/GenBank/DDBJ databases">
        <title>Complete genome sequence of Paenibacillus sp. ML311-T8.</title>
        <authorList>
            <person name="Nam Y.-D."/>
            <person name="Kang J."/>
            <person name="Chung W.-H."/>
            <person name="Park Y.S."/>
        </authorList>
    </citation>
    <scope>NUCLEOTIDE SEQUENCE [LARGE SCALE GENOMIC DNA]</scope>
    <source>
        <strain evidence="6">ML311-T8</strain>
    </source>
</reference>
<sequence>MSKRHFYRIFQQITGQTFTGYLQIKRIDQSCHLLRTTTRKIADISRDVGYKDSKFYSAVFKQLYGITPSSYRKLRKLGE</sequence>
<dbReference type="Proteomes" id="UP000426246">
    <property type="component" value="Chromosome"/>
</dbReference>
<evidence type="ECO:0000313" key="5">
    <source>
        <dbReference type="EMBL" id="QGQ95232.1"/>
    </source>
</evidence>
<protein>
    <submittedName>
        <fullName evidence="5">AraC family transcriptional regulator</fullName>
    </submittedName>
</protein>
<dbReference type="OrthoDB" id="2665162at2"/>
<dbReference type="PRINTS" id="PR00032">
    <property type="entry name" value="HTHARAC"/>
</dbReference>
<dbReference type="InterPro" id="IPR018060">
    <property type="entry name" value="HTH_AraC"/>
</dbReference>
<dbReference type="PROSITE" id="PS00041">
    <property type="entry name" value="HTH_ARAC_FAMILY_1"/>
    <property type="match status" value="1"/>
</dbReference>
<dbReference type="Pfam" id="PF12833">
    <property type="entry name" value="HTH_18"/>
    <property type="match status" value="1"/>
</dbReference>
<dbReference type="AlphaFoldDB" id="A0A6B8RI51"/>
<gene>
    <name evidence="5" type="ORF">EHS13_10200</name>
</gene>
<dbReference type="InterPro" id="IPR020449">
    <property type="entry name" value="Tscrpt_reg_AraC-type_HTH"/>
</dbReference>
<dbReference type="EMBL" id="CP034235">
    <property type="protein sequence ID" value="QGQ95232.1"/>
    <property type="molecule type" value="Genomic_DNA"/>
</dbReference>
<feature type="domain" description="HTH araC/xylS-type" evidence="4">
    <location>
        <begin position="1"/>
        <end position="74"/>
    </location>
</feature>
<name>A0A6B8RI51_9BACL</name>
<proteinExistence type="predicted"/>
<accession>A0A6B8RI51</accession>
<dbReference type="PANTHER" id="PTHR43280:SF28">
    <property type="entry name" value="HTH-TYPE TRANSCRIPTIONAL ACTIVATOR RHAS"/>
    <property type="match status" value="1"/>
</dbReference>
<keyword evidence="2" id="KW-0238">DNA-binding</keyword>
<evidence type="ECO:0000313" key="6">
    <source>
        <dbReference type="Proteomes" id="UP000426246"/>
    </source>
</evidence>
<keyword evidence="1" id="KW-0805">Transcription regulation</keyword>
<dbReference type="InterPro" id="IPR009057">
    <property type="entry name" value="Homeodomain-like_sf"/>
</dbReference>
<keyword evidence="3" id="KW-0804">Transcription</keyword>
<dbReference type="SUPFAM" id="SSF46689">
    <property type="entry name" value="Homeodomain-like"/>
    <property type="match status" value="1"/>
</dbReference>
<dbReference type="PANTHER" id="PTHR43280">
    <property type="entry name" value="ARAC-FAMILY TRANSCRIPTIONAL REGULATOR"/>
    <property type="match status" value="1"/>
</dbReference>
<evidence type="ECO:0000256" key="1">
    <source>
        <dbReference type="ARBA" id="ARBA00023015"/>
    </source>
</evidence>
<dbReference type="SMART" id="SM00342">
    <property type="entry name" value="HTH_ARAC"/>
    <property type="match status" value="1"/>
</dbReference>
<keyword evidence="6" id="KW-1185">Reference proteome</keyword>
<evidence type="ECO:0000256" key="2">
    <source>
        <dbReference type="ARBA" id="ARBA00023125"/>
    </source>
</evidence>
<dbReference type="RefSeq" id="WP_155700249.1">
    <property type="nucleotide sequence ID" value="NZ_CP034235.1"/>
</dbReference>
<dbReference type="InterPro" id="IPR018062">
    <property type="entry name" value="HTH_AraC-typ_CS"/>
</dbReference>
<dbReference type="Gene3D" id="1.10.10.60">
    <property type="entry name" value="Homeodomain-like"/>
    <property type="match status" value="2"/>
</dbReference>